<sequence>MLEIAATSSEFLQLKHSILIPASVNMAPFTINVLLSSFPGLALPATLAIPLPSTSSIADLTDRISAHLPFPLTAQSSPLILTTTNNKQISFSSPAKLSNLIPDIVENGVANTASAFLPLRLSVRVCGGKGGFGSQLRAAGGRMSSRRKGNQDTNTGSNRNLDGRRLRTVKEAKALAEYLALKPEMDRKEKEARKRRWEAAVAAAEKKEQEIRNGEGKGKVDGAWMEDKEEMSEKAREAVLQAMAGGAWKDNLAGLLDSAESSGSSGSGGSMDASEDSDMEDIYEEDSPNEPSASTKKPVRRFFGFDDEEDDEDLMSEDEEDEIDETDTKGKGKARMGWASSDPLQFKIWQLVKKSQSRNILHRSPITHRKYTFIRCLSEWRALQPYRASFPSSTAFPLAPRQQRQHNSTESLQTTGKDLETWALPDTCHGCGALTQWVYPKEPGYYTVTRKPVKQYIRHITQGKQSDVDASPIAAYENKPAQESKEPEHIAIPLCDRCHNLINHGEGEAIPYPTLSYIRDLIEESPFHNNYIYHVVDAADFPLSVIPNLQRYVPIQPQRSQNRRSHTKKYGSSRYLAELNFVITRADLLSNVKPQADSLMKHMVEILRQTLDRKEHGIRLGNVHMVSSYRGWWTKEIKQDIWNQGGGVWMVGKVNVGKSKLITSVFPKTAPAYKARKLQNSKGITIVGRSTPPDKTNVSAAEELEDEEDGVAVLLPPLQKEVPFPNLPIDSVRPGTTASPIRIPFDKHRGEVIDLPGLYRSGLDEFVRDKHKSDLVMTSRPRPTQLTIKPAQSLLLGGLIGIKPLEENEIFLASPFVSLEPHTTHKDKAAEMLAQQRECPTGNIAKEGIGEQITSAGIVELKYDVTARYAKPLPNGDLPSLYRIMGVDILIEGCGWVELTCQVRTRTREPEDFPRVELFSPQGKFVGSRMPLSTYAFSLKHRAQEENKRMTRSMRPAIKRHSRNH</sequence>
<gene>
    <name evidence="4" type="ORF">A7D00_1012</name>
</gene>
<dbReference type="PANTHER" id="PTHR46434:SF1">
    <property type="entry name" value="GENETIC INTERACTOR OF PROHIBITINS 3, MITOCHONDRIAL"/>
    <property type="match status" value="1"/>
</dbReference>
<reference evidence="4 5" key="1">
    <citation type="submission" date="2016-05" db="EMBL/GenBank/DDBJ databases">
        <title>Genome sequencing of Trichophyton violaceum CMCC(F)T3l isolated from hair.</title>
        <authorList>
            <person name="Zhan P."/>
            <person name="Tao Y."/>
            <person name="Liu W."/>
        </authorList>
    </citation>
    <scope>NUCLEOTIDE SEQUENCE [LARGE SCALE GENOMIC DNA]</scope>
    <source>
        <strain evidence="5">CMCC(F)T3l</strain>
    </source>
</reference>
<feature type="region of interest" description="Disordered" evidence="1">
    <location>
        <begin position="945"/>
        <end position="965"/>
    </location>
</feature>
<dbReference type="Gene3D" id="3.40.50.300">
    <property type="entry name" value="P-loop containing nucleotide triphosphate hydrolases"/>
    <property type="match status" value="1"/>
</dbReference>
<feature type="region of interest" description="Disordered" evidence="1">
    <location>
        <begin position="258"/>
        <end position="337"/>
    </location>
</feature>
<evidence type="ECO:0000259" key="2">
    <source>
        <dbReference type="Pfam" id="PF13019"/>
    </source>
</evidence>
<dbReference type="Proteomes" id="UP000243519">
    <property type="component" value="Unassembled WGS sequence"/>
</dbReference>
<accession>A0A178FUN6</accession>
<dbReference type="SUPFAM" id="SSF52540">
    <property type="entry name" value="P-loop containing nucleoside triphosphate hydrolases"/>
    <property type="match status" value="1"/>
</dbReference>
<feature type="domain" description="Sde2 ubiquitin" evidence="2">
    <location>
        <begin position="31"/>
        <end position="126"/>
    </location>
</feature>
<evidence type="ECO:0000256" key="1">
    <source>
        <dbReference type="SAM" id="MobiDB-lite"/>
    </source>
</evidence>
<dbReference type="InterPro" id="IPR024974">
    <property type="entry name" value="Sde2_N"/>
</dbReference>
<evidence type="ECO:0000259" key="3">
    <source>
        <dbReference type="Pfam" id="PF22782"/>
    </source>
</evidence>
<proteinExistence type="predicted"/>
<evidence type="ECO:0000313" key="4">
    <source>
        <dbReference type="EMBL" id="OAL75413.1"/>
    </source>
</evidence>
<dbReference type="Pfam" id="PF22782">
    <property type="entry name" value="SDE2"/>
    <property type="match status" value="1"/>
</dbReference>
<dbReference type="PANTHER" id="PTHR46434">
    <property type="entry name" value="GENETIC INTERACTOR OF PROHIBITINS 3, MITOCHONDRIAL"/>
    <property type="match status" value="1"/>
</dbReference>
<keyword evidence="5" id="KW-1185">Reference proteome</keyword>
<protein>
    <submittedName>
        <fullName evidence="4">Uncharacterized protein</fullName>
    </submittedName>
</protein>
<dbReference type="Pfam" id="PF13019">
    <property type="entry name" value="Sde2_N_Ubi_yeast"/>
    <property type="match status" value="1"/>
</dbReference>
<dbReference type="InterPro" id="IPR053822">
    <property type="entry name" value="SDE2-like_dom"/>
</dbReference>
<dbReference type="GO" id="GO:0005739">
    <property type="term" value="C:mitochondrion"/>
    <property type="evidence" value="ECO:0007669"/>
    <property type="project" value="TreeGrafter"/>
</dbReference>
<feature type="region of interest" description="Disordered" evidence="1">
    <location>
        <begin position="136"/>
        <end position="162"/>
    </location>
</feature>
<evidence type="ECO:0000313" key="5">
    <source>
        <dbReference type="Proteomes" id="UP000243519"/>
    </source>
</evidence>
<dbReference type="OrthoDB" id="1696305at2759"/>
<dbReference type="AlphaFoldDB" id="A0A178FUN6"/>
<feature type="compositionally biased region" description="Acidic residues" evidence="1">
    <location>
        <begin position="305"/>
        <end position="325"/>
    </location>
</feature>
<feature type="compositionally biased region" description="Polar residues" evidence="1">
    <location>
        <begin position="151"/>
        <end position="160"/>
    </location>
</feature>
<dbReference type="InterPro" id="IPR050896">
    <property type="entry name" value="Mito_lipid_metab_GTPase"/>
</dbReference>
<dbReference type="EMBL" id="LHPN01000001">
    <property type="protein sequence ID" value="OAL75413.1"/>
    <property type="molecule type" value="Genomic_DNA"/>
</dbReference>
<comment type="caution">
    <text evidence="4">The sequence shown here is derived from an EMBL/GenBank/DDBJ whole genome shotgun (WGS) entry which is preliminary data.</text>
</comment>
<organism evidence="4 5">
    <name type="scientific">Trichophyton violaceum</name>
    <dbReference type="NCBI Taxonomy" id="34388"/>
    <lineage>
        <taxon>Eukaryota</taxon>
        <taxon>Fungi</taxon>
        <taxon>Dikarya</taxon>
        <taxon>Ascomycota</taxon>
        <taxon>Pezizomycotina</taxon>
        <taxon>Eurotiomycetes</taxon>
        <taxon>Eurotiomycetidae</taxon>
        <taxon>Onygenales</taxon>
        <taxon>Arthrodermataceae</taxon>
        <taxon>Trichophyton</taxon>
    </lineage>
</organism>
<feature type="compositionally biased region" description="Acidic residues" evidence="1">
    <location>
        <begin position="273"/>
        <end position="288"/>
    </location>
</feature>
<name>A0A178FUN6_TRIVO</name>
<feature type="domain" description="SDE2-like" evidence="3">
    <location>
        <begin position="127"/>
        <end position="240"/>
    </location>
</feature>
<dbReference type="InterPro" id="IPR027417">
    <property type="entry name" value="P-loop_NTPase"/>
</dbReference>